<evidence type="ECO:0000256" key="19">
    <source>
        <dbReference type="SAM" id="Phobius"/>
    </source>
</evidence>
<keyword evidence="7 20" id="KW-0732">Signal</keyword>
<evidence type="ECO:0000256" key="18">
    <source>
        <dbReference type="SAM" id="MobiDB-lite"/>
    </source>
</evidence>
<dbReference type="FunFam" id="2.60.40.60:FF:000083">
    <property type="entry name" value="Desmoglein 1"/>
    <property type="match status" value="1"/>
</dbReference>
<dbReference type="PANTHER" id="PTHR24025">
    <property type="entry name" value="DESMOGLEIN FAMILY MEMBER"/>
    <property type="match status" value="1"/>
</dbReference>
<keyword evidence="14" id="KW-0325">Glycoprotein</keyword>
<dbReference type="PROSITE" id="PS50268">
    <property type="entry name" value="CADHERIN_2"/>
    <property type="match status" value="4"/>
</dbReference>
<dbReference type="GO" id="GO:0030057">
    <property type="term" value="C:desmosome"/>
    <property type="evidence" value="ECO:0007669"/>
    <property type="project" value="UniProtKB-SubCell"/>
</dbReference>
<evidence type="ECO:0000256" key="7">
    <source>
        <dbReference type="ARBA" id="ARBA00022729"/>
    </source>
</evidence>
<dbReference type="Gene3D" id="2.60.40.60">
    <property type="entry name" value="Cadherins"/>
    <property type="match status" value="5"/>
</dbReference>
<protein>
    <recommendedName>
        <fullName evidence="21">Cadherin domain-containing protein</fullName>
    </recommendedName>
</protein>
<dbReference type="InterPro" id="IPR015919">
    <property type="entry name" value="Cadherin-like_sf"/>
</dbReference>
<keyword evidence="8" id="KW-0677">Repeat</keyword>
<dbReference type="OrthoDB" id="8961010at2759"/>
<proteinExistence type="predicted"/>
<dbReference type="FunFam" id="2.60.40.60:FF:000011">
    <property type="entry name" value="Cadherin 1"/>
    <property type="match status" value="1"/>
</dbReference>
<feature type="signal peptide" evidence="20">
    <location>
        <begin position="1"/>
        <end position="26"/>
    </location>
</feature>
<evidence type="ECO:0000256" key="2">
    <source>
        <dbReference type="ARBA" id="ARBA00004568"/>
    </source>
</evidence>
<dbReference type="Gene3D" id="4.10.900.10">
    <property type="entry name" value="TCF3-CBD (Catenin binding domain)"/>
    <property type="match status" value="1"/>
</dbReference>
<keyword evidence="9 15" id="KW-0106">Calcium</keyword>
<keyword evidence="23" id="KW-1185">Reference proteome</keyword>
<dbReference type="GO" id="GO:0055113">
    <property type="term" value="P:epiboly involved in gastrulation with mouth forming second"/>
    <property type="evidence" value="ECO:0007669"/>
    <property type="project" value="UniProtKB-ARBA"/>
</dbReference>
<evidence type="ECO:0000256" key="9">
    <source>
        <dbReference type="ARBA" id="ARBA00022837"/>
    </source>
</evidence>
<keyword evidence="3" id="KW-1003">Cell membrane</keyword>
<dbReference type="AlphaFoldDB" id="A0A9Q1DSY5"/>
<dbReference type="EMBL" id="JAFJMO010000004">
    <property type="protein sequence ID" value="KAJ8279866.1"/>
    <property type="molecule type" value="Genomic_DNA"/>
</dbReference>
<organism evidence="22 23">
    <name type="scientific">Conger conger</name>
    <name type="common">Conger eel</name>
    <name type="synonym">Muraena conger</name>
    <dbReference type="NCBI Taxonomy" id="82655"/>
    <lineage>
        <taxon>Eukaryota</taxon>
        <taxon>Metazoa</taxon>
        <taxon>Chordata</taxon>
        <taxon>Craniata</taxon>
        <taxon>Vertebrata</taxon>
        <taxon>Euteleostomi</taxon>
        <taxon>Actinopterygii</taxon>
        <taxon>Neopterygii</taxon>
        <taxon>Teleostei</taxon>
        <taxon>Anguilliformes</taxon>
        <taxon>Congridae</taxon>
        <taxon>Conger</taxon>
    </lineage>
</organism>
<sequence>MARIALPSIGLLLLLFLAVFKLGAEGTKSSDLRRWKREWVIPPQKLEENTDYTHREYIAKIRSDLEDEGKWKGTLKYSLKGIGASEDPVNLFVVNPNNGFVKITGILDREKIAMYNLSGVARYANGDYAEKDIELRVKVVDHNDCSPVFEAIPNGEVDELSPGGAVVMKVAARDDDEPGNPNSQIAYSIINQEPGGENMFDITEDGNIIVAGKLDREVQDTYVLTLRGKDLNGRTGGNTGTGTVTIYVKDVNDNPPTLELDHYEGSVMENTQGVEVLRFKALDDDIENTDNWLADFEIQSGNEAGYFEIETDPKTNEGILKLVKPMDYEDIHELDLQVAVANKAPFHPSVTGGGGGGGSSSWSSSGAKTYPIKIKVQNEPEGPRFRPEVKAVPISEDSKSVNLKDVIVKYPAIDGDTGLDAKNVRYVKGFDPDNWLVIDEETAEVRLNKLPDRESKYLVNGTYFAKVLCISQDMPGKTATGTIALQVEDFNDHCPTLTTTSQDLCTDDKVVYATAQDEDDEPHGAPFQFTIIPEDTTGGWVVESLNATSVILRTHDNLWPGAYKVALEVADQQGHSCPDKQVMEVQVCTCKDPSTPDCSDRAGSTGASFGGAGVGLLILGALMLLLIPLLLMLCNCGGAGAGGAGFSEIAFDTKEHLIAYHTEGKGEDKEVPVLSAPVEMAGGYITAAEAGQYAAAGAMGMGMGMGAAAGGGAFLASQTTVGGGGGSYYHQGGMEVDYMSREEMLEEERLAGARANYEMTEGSMYDGIALSEDYLGQYYSQKAGCVANDQKDSLLLYDCEGNGSLAGSVGCCSLLEADNDLEFLNDLGPKFKTLAAICGGRTLVSEAEVAVAAPKPAPVESSSSAAMFSEHSASALNVSSAFNVSSAVNMAAAAPAASMERSVFVENNYATLPKMNIQESVVVPSQTYVVQQQPMYYAAAPVLQPVQYMMEPHVQYVMSDAPVIGGAAVHGGVIGMQQGTLNRGENVVLVERQMSSGQVLQQGVGGLNQGLVLVDGQMGAGQVVHGGQTWIQQGTLQRGPISGSQNILLVEGATGQGVQNGVITQGKEIFRETGTLRGPASLMSLNTGPIQVSGPPGSQKVVVQEKRVVSSSHRERVPS</sequence>
<dbReference type="FunFam" id="2.60.40.60:FF:000068">
    <property type="entry name" value="Desmoglein 1"/>
    <property type="match status" value="1"/>
</dbReference>
<evidence type="ECO:0000256" key="3">
    <source>
        <dbReference type="ARBA" id="ARBA00022475"/>
    </source>
</evidence>
<evidence type="ECO:0000256" key="8">
    <source>
        <dbReference type="ARBA" id="ARBA00022737"/>
    </source>
</evidence>
<comment type="subcellular location">
    <subcellularLocation>
        <location evidence="2">Cell junction</location>
        <location evidence="2">Desmosome</location>
    </subcellularLocation>
    <subcellularLocation>
        <location evidence="1 16">Cell membrane</location>
        <topology evidence="1 16">Single-pass type I membrane protein</topology>
    </subcellularLocation>
</comment>
<dbReference type="CDD" id="cd11304">
    <property type="entry name" value="Cadherin_repeat"/>
    <property type="match status" value="4"/>
</dbReference>
<feature type="domain" description="Cadherin" evidence="21">
    <location>
        <begin position="259"/>
        <end position="385"/>
    </location>
</feature>
<dbReference type="GO" id="GO:0005886">
    <property type="term" value="C:plasma membrane"/>
    <property type="evidence" value="ECO:0007669"/>
    <property type="project" value="UniProtKB-SubCell"/>
</dbReference>
<evidence type="ECO:0000256" key="12">
    <source>
        <dbReference type="ARBA" id="ARBA00022989"/>
    </source>
</evidence>
<dbReference type="Proteomes" id="UP001152803">
    <property type="component" value="Unassembled WGS sequence"/>
</dbReference>
<dbReference type="SMART" id="SM00112">
    <property type="entry name" value="CA"/>
    <property type="match status" value="4"/>
</dbReference>
<evidence type="ECO:0000313" key="23">
    <source>
        <dbReference type="Proteomes" id="UP001152803"/>
    </source>
</evidence>
<evidence type="ECO:0000256" key="11">
    <source>
        <dbReference type="ARBA" id="ARBA00022949"/>
    </source>
</evidence>
<name>A0A9Q1DSY5_CONCO</name>
<evidence type="ECO:0000256" key="13">
    <source>
        <dbReference type="ARBA" id="ARBA00023136"/>
    </source>
</evidence>
<evidence type="ECO:0000256" key="16">
    <source>
        <dbReference type="RuleBase" id="RU003318"/>
    </source>
</evidence>
<accession>A0A9Q1DSY5</accession>
<dbReference type="PROSITE" id="PS00232">
    <property type="entry name" value="CADHERIN_1"/>
    <property type="match status" value="2"/>
</dbReference>
<dbReference type="PRINTS" id="PR01818">
    <property type="entry name" value="DESMOCADHERN"/>
</dbReference>
<feature type="chain" id="PRO_5040372371" description="Cadherin domain-containing protein" evidence="20">
    <location>
        <begin position="27"/>
        <end position="1119"/>
    </location>
</feature>
<comment type="caution">
    <text evidence="22">The sequence shown here is derived from an EMBL/GenBank/DDBJ whole genome shotgun (WGS) entry which is preliminary data.</text>
</comment>
<feature type="compositionally biased region" description="Basic and acidic residues" evidence="18">
    <location>
        <begin position="1103"/>
        <end position="1119"/>
    </location>
</feature>
<keyword evidence="11" id="KW-0965">Cell junction</keyword>
<gene>
    <name evidence="22" type="ORF">COCON_G00069320</name>
</gene>
<evidence type="ECO:0000313" key="22">
    <source>
        <dbReference type="EMBL" id="KAJ8279866.1"/>
    </source>
</evidence>
<keyword evidence="4" id="KW-0165">Cleavage on pair of basic residues</keyword>
<dbReference type="InterPro" id="IPR002126">
    <property type="entry name" value="Cadherin-like_dom"/>
</dbReference>
<dbReference type="GO" id="GO:0005509">
    <property type="term" value="F:calcium ion binding"/>
    <property type="evidence" value="ECO:0007669"/>
    <property type="project" value="UniProtKB-UniRule"/>
</dbReference>
<keyword evidence="10 16" id="KW-0130">Cell adhesion</keyword>
<dbReference type="FunFam" id="2.60.40.60:FF:000074">
    <property type="entry name" value="Desmoglein 4"/>
    <property type="match status" value="1"/>
</dbReference>
<dbReference type="Pfam" id="PF00028">
    <property type="entry name" value="Cadherin"/>
    <property type="match status" value="2"/>
</dbReference>
<dbReference type="InterPro" id="IPR020894">
    <property type="entry name" value="Cadherin_CS"/>
</dbReference>
<evidence type="ECO:0000256" key="17">
    <source>
        <dbReference type="RuleBase" id="RU004358"/>
    </source>
</evidence>
<keyword evidence="5 16" id="KW-0812">Transmembrane</keyword>
<comment type="function">
    <text evidence="17">A component of desmosome cell-cell junctions which are required for positive regulation of cellular adhesion. Involved in the interaction of plaque proteins and intermediate filaments mediating cell-cell adhesion.</text>
</comment>
<keyword evidence="13 19" id="KW-0472">Membrane</keyword>
<feature type="transmembrane region" description="Helical" evidence="19">
    <location>
        <begin position="609"/>
        <end position="631"/>
    </location>
</feature>
<dbReference type="PRINTS" id="PR00205">
    <property type="entry name" value="CADHERIN"/>
</dbReference>
<dbReference type="FunFam" id="2.60.40.60:FF:000031">
    <property type="entry name" value="Cadherin 3"/>
    <property type="match status" value="1"/>
</dbReference>
<evidence type="ECO:0000256" key="20">
    <source>
        <dbReference type="SAM" id="SignalP"/>
    </source>
</evidence>
<dbReference type="InterPro" id="IPR027397">
    <property type="entry name" value="Catenin-bd_sf"/>
</dbReference>
<dbReference type="InterPro" id="IPR000233">
    <property type="entry name" value="Cadherin_Y-type_LIR"/>
</dbReference>
<dbReference type="SUPFAM" id="SSF49313">
    <property type="entry name" value="Cadherin-like"/>
    <property type="match status" value="5"/>
</dbReference>
<evidence type="ECO:0000256" key="1">
    <source>
        <dbReference type="ARBA" id="ARBA00004251"/>
    </source>
</evidence>
<evidence type="ECO:0000259" key="21">
    <source>
        <dbReference type="PROSITE" id="PS50268"/>
    </source>
</evidence>
<evidence type="ECO:0000256" key="6">
    <source>
        <dbReference type="ARBA" id="ARBA00022723"/>
    </source>
</evidence>
<feature type="domain" description="Cadherin" evidence="21">
    <location>
        <begin position="149"/>
        <end position="258"/>
    </location>
</feature>
<dbReference type="Pfam" id="PF01049">
    <property type="entry name" value="CADH_Y-type_LIR"/>
    <property type="match status" value="1"/>
</dbReference>
<dbReference type="PANTHER" id="PTHR24025:SF1">
    <property type="entry name" value="DESMOGLEIN-2"/>
    <property type="match status" value="1"/>
</dbReference>
<dbReference type="GO" id="GO:0007156">
    <property type="term" value="P:homophilic cell adhesion via plasma membrane adhesion molecules"/>
    <property type="evidence" value="ECO:0007669"/>
    <property type="project" value="InterPro"/>
</dbReference>
<dbReference type="InterPro" id="IPR050971">
    <property type="entry name" value="Cadherin-domain_protein"/>
</dbReference>
<keyword evidence="12 19" id="KW-1133">Transmembrane helix</keyword>
<keyword evidence="6" id="KW-0479">Metal-binding</keyword>
<feature type="domain" description="Cadherin" evidence="21">
    <location>
        <begin position="386"/>
        <end position="497"/>
    </location>
</feature>
<reference evidence="22" key="1">
    <citation type="journal article" date="2023" name="Science">
        <title>Genome structures resolve the early diversification of teleost fishes.</title>
        <authorList>
            <person name="Parey E."/>
            <person name="Louis A."/>
            <person name="Montfort J."/>
            <person name="Bouchez O."/>
            <person name="Roques C."/>
            <person name="Iampietro C."/>
            <person name="Lluch J."/>
            <person name="Castinel A."/>
            <person name="Donnadieu C."/>
            <person name="Desvignes T."/>
            <person name="Floi Bucao C."/>
            <person name="Jouanno E."/>
            <person name="Wen M."/>
            <person name="Mejri S."/>
            <person name="Dirks R."/>
            <person name="Jansen H."/>
            <person name="Henkel C."/>
            <person name="Chen W.J."/>
            <person name="Zahm M."/>
            <person name="Cabau C."/>
            <person name="Klopp C."/>
            <person name="Thompson A.W."/>
            <person name="Robinson-Rechavi M."/>
            <person name="Braasch I."/>
            <person name="Lecointre G."/>
            <person name="Bobe J."/>
            <person name="Postlethwait J.H."/>
            <person name="Berthelot C."/>
            <person name="Roest Crollius H."/>
            <person name="Guiguen Y."/>
        </authorList>
    </citation>
    <scope>NUCLEOTIDE SEQUENCE</scope>
    <source>
        <strain evidence="22">Concon-B</strain>
    </source>
</reference>
<dbReference type="InterPro" id="IPR009122">
    <property type="entry name" value="Desmosomal_cadherin"/>
</dbReference>
<evidence type="ECO:0000256" key="4">
    <source>
        <dbReference type="ARBA" id="ARBA00022685"/>
    </source>
</evidence>
<evidence type="ECO:0000256" key="14">
    <source>
        <dbReference type="ARBA" id="ARBA00023180"/>
    </source>
</evidence>
<evidence type="ECO:0000256" key="15">
    <source>
        <dbReference type="PROSITE-ProRule" id="PRU00043"/>
    </source>
</evidence>
<evidence type="ECO:0000256" key="10">
    <source>
        <dbReference type="ARBA" id="ARBA00022889"/>
    </source>
</evidence>
<feature type="domain" description="Cadherin" evidence="21">
    <location>
        <begin position="58"/>
        <end position="149"/>
    </location>
</feature>
<dbReference type="GO" id="GO:0045216">
    <property type="term" value="P:cell-cell junction organization"/>
    <property type="evidence" value="ECO:0007669"/>
    <property type="project" value="UniProtKB-ARBA"/>
</dbReference>
<dbReference type="FunFam" id="4.10.900.10:FF:000003">
    <property type="entry name" value="Desmoglein 1"/>
    <property type="match status" value="1"/>
</dbReference>
<feature type="region of interest" description="Disordered" evidence="18">
    <location>
        <begin position="1089"/>
        <end position="1119"/>
    </location>
</feature>
<evidence type="ECO:0000256" key="5">
    <source>
        <dbReference type="ARBA" id="ARBA00022692"/>
    </source>
</evidence>